<keyword evidence="6" id="KW-0408">Iron</keyword>
<evidence type="ECO:0000313" key="8">
    <source>
        <dbReference type="EMBL" id="MED6173488.1"/>
    </source>
</evidence>
<protein>
    <recommendedName>
        <fullName evidence="2">homogentisate 1,2-dioxygenase</fullName>
        <ecNumber evidence="2">1.13.11.5</ecNumber>
    </recommendedName>
</protein>
<comment type="caution">
    <text evidence="8">The sequence shown here is derived from an EMBL/GenBank/DDBJ whole genome shotgun (WGS) entry which is preliminary data.</text>
</comment>
<dbReference type="PANTHER" id="PTHR11056:SF0">
    <property type="entry name" value="HOMOGENTISATE 1,2-DIOXYGENASE"/>
    <property type="match status" value="1"/>
</dbReference>
<dbReference type="InterPro" id="IPR005708">
    <property type="entry name" value="Homogentis_dOase"/>
</dbReference>
<gene>
    <name evidence="8" type="ORF">PIB30_059935</name>
</gene>
<dbReference type="SUPFAM" id="SSF51182">
    <property type="entry name" value="RmlC-like cupins"/>
    <property type="match status" value="1"/>
</dbReference>
<proteinExistence type="predicted"/>
<reference evidence="8 9" key="1">
    <citation type="journal article" date="2023" name="Plants (Basel)">
        <title>Bridging the Gap: Combining Genomics and Transcriptomics Approaches to Understand Stylosanthes scabra, an Orphan Legume from the Brazilian Caatinga.</title>
        <authorList>
            <person name="Ferreira-Neto J.R.C."/>
            <person name="da Silva M.D."/>
            <person name="Binneck E."/>
            <person name="de Melo N.F."/>
            <person name="da Silva R.H."/>
            <person name="de Melo A.L.T.M."/>
            <person name="Pandolfi V."/>
            <person name="Bustamante F.O."/>
            <person name="Brasileiro-Vidal A.C."/>
            <person name="Benko-Iseppon A.M."/>
        </authorList>
    </citation>
    <scope>NUCLEOTIDE SEQUENCE [LARGE SCALE GENOMIC DNA]</scope>
    <source>
        <tissue evidence="8">Leaves</tissue>
    </source>
</reference>
<dbReference type="Pfam" id="PF20510">
    <property type="entry name" value="HgmA_N"/>
    <property type="match status" value="1"/>
</dbReference>
<evidence type="ECO:0000256" key="2">
    <source>
        <dbReference type="ARBA" id="ARBA00013127"/>
    </source>
</evidence>
<comment type="pathway">
    <text evidence="1">Amino-acid degradation; L-phenylalanine degradation; acetoacetate and fumarate from L-phenylalanine: step 4/6.</text>
</comment>
<evidence type="ECO:0000256" key="6">
    <source>
        <dbReference type="ARBA" id="ARBA00023004"/>
    </source>
</evidence>
<feature type="non-terminal residue" evidence="8">
    <location>
        <position position="64"/>
    </location>
</feature>
<evidence type="ECO:0000256" key="4">
    <source>
        <dbReference type="ARBA" id="ARBA00022964"/>
    </source>
</evidence>
<evidence type="ECO:0000259" key="7">
    <source>
        <dbReference type="Pfam" id="PF20510"/>
    </source>
</evidence>
<keyword evidence="3" id="KW-0479">Metal-binding</keyword>
<keyword evidence="4" id="KW-0223">Dioxygenase</keyword>
<keyword evidence="5" id="KW-0560">Oxidoreductase</keyword>
<accession>A0ABU6VLD5</accession>
<evidence type="ECO:0000256" key="5">
    <source>
        <dbReference type="ARBA" id="ARBA00023002"/>
    </source>
</evidence>
<dbReference type="InterPro" id="IPR011051">
    <property type="entry name" value="RmlC_Cupin_sf"/>
</dbReference>
<evidence type="ECO:0000313" key="9">
    <source>
        <dbReference type="Proteomes" id="UP001341840"/>
    </source>
</evidence>
<keyword evidence="9" id="KW-1185">Reference proteome</keyword>
<dbReference type="Proteomes" id="UP001341840">
    <property type="component" value="Unassembled WGS sequence"/>
</dbReference>
<sequence length="64" mass="7059">MEEPKPAGDFQYLPGFGNHFSSEALPGALPPDQNSPLICPYGLYAEQISGTSFTTPRTHNLFRF</sequence>
<feature type="domain" description="Homogentisate 1,2-dioxygenase N-terminal" evidence="7">
    <location>
        <begin position="11"/>
        <end position="60"/>
    </location>
</feature>
<evidence type="ECO:0000256" key="1">
    <source>
        <dbReference type="ARBA" id="ARBA00004704"/>
    </source>
</evidence>
<dbReference type="EC" id="1.13.11.5" evidence="2"/>
<name>A0ABU6VLD5_9FABA</name>
<organism evidence="8 9">
    <name type="scientific">Stylosanthes scabra</name>
    <dbReference type="NCBI Taxonomy" id="79078"/>
    <lineage>
        <taxon>Eukaryota</taxon>
        <taxon>Viridiplantae</taxon>
        <taxon>Streptophyta</taxon>
        <taxon>Embryophyta</taxon>
        <taxon>Tracheophyta</taxon>
        <taxon>Spermatophyta</taxon>
        <taxon>Magnoliopsida</taxon>
        <taxon>eudicotyledons</taxon>
        <taxon>Gunneridae</taxon>
        <taxon>Pentapetalae</taxon>
        <taxon>rosids</taxon>
        <taxon>fabids</taxon>
        <taxon>Fabales</taxon>
        <taxon>Fabaceae</taxon>
        <taxon>Papilionoideae</taxon>
        <taxon>50 kb inversion clade</taxon>
        <taxon>dalbergioids sensu lato</taxon>
        <taxon>Dalbergieae</taxon>
        <taxon>Pterocarpus clade</taxon>
        <taxon>Stylosanthes</taxon>
    </lineage>
</organism>
<dbReference type="EMBL" id="JASCZI010151557">
    <property type="protein sequence ID" value="MED6173488.1"/>
    <property type="molecule type" value="Genomic_DNA"/>
</dbReference>
<dbReference type="InterPro" id="IPR046452">
    <property type="entry name" value="HgmA_N"/>
</dbReference>
<dbReference type="PANTHER" id="PTHR11056">
    <property type="entry name" value="HOMOGENTISATE 1,2-DIOXYGENASE"/>
    <property type="match status" value="1"/>
</dbReference>
<evidence type="ECO:0000256" key="3">
    <source>
        <dbReference type="ARBA" id="ARBA00022723"/>
    </source>
</evidence>